<keyword evidence="2" id="KW-1185">Reference proteome</keyword>
<gene>
    <name evidence="1" type="ORF">AVEN_247700_1</name>
</gene>
<name>A0A4Y2GMR2_ARAVE</name>
<proteinExistence type="predicted"/>
<protein>
    <submittedName>
        <fullName evidence="1">Uncharacterized protein</fullName>
    </submittedName>
</protein>
<evidence type="ECO:0000313" key="2">
    <source>
        <dbReference type="Proteomes" id="UP000499080"/>
    </source>
</evidence>
<accession>A0A4Y2GMR2</accession>
<sequence length="90" mass="9955">MDGWIYFGFKKTSPGTRFPWGYSNGVALGPSTSDSTYILQEETGRARCLATRSPASVLETIATAVIHMTWMPRQVGGRLCSYDYHCLSLS</sequence>
<organism evidence="1 2">
    <name type="scientific">Araneus ventricosus</name>
    <name type="common">Orbweaver spider</name>
    <name type="synonym">Epeira ventricosa</name>
    <dbReference type="NCBI Taxonomy" id="182803"/>
    <lineage>
        <taxon>Eukaryota</taxon>
        <taxon>Metazoa</taxon>
        <taxon>Ecdysozoa</taxon>
        <taxon>Arthropoda</taxon>
        <taxon>Chelicerata</taxon>
        <taxon>Arachnida</taxon>
        <taxon>Araneae</taxon>
        <taxon>Araneomorphae</taxon>
        <taxon>Entelegynae</taxon>
        <taxon>Araneoidea</taxon>
        <taxon>Araneidae</taxon>
        <taxon>Araneus</taxon>
    </lineage>
</organism>
<dbReference type="Proteomes" id="UP000499080">
    <property type="component" value="Unassembled WGS sequence"/>
</dbReference>
<comment type="caution">
    <text evidence="1">The sequence shown here is derived from an EMBL/GenBank/DDBJ whole genome shotgun (WGS) entry which is preliminary data.</text>
</comment>
<dbReference type="AlphaFoldDB" id="A0A4Y2GMR2"/>
<dbReference type="EMBL" id="BGPR01001443">
    <property type="protein sequence ID" value="GBM54086.1"/>
    <property type="molecule type" value="Genomic_DNA"/>
</dbReference>
<reference evidence="1 2" key="1">
    <citation type="journal article" date="2019" name="Sci. Rep.">
        <title>Orb-weaving spider Araneus ventricosus genome elucidates the spidroin gene catalogue.</title>
        <authorList>
            <person name="Kono N."/>
            <person name="Nakamura H."/>
            <person name="Ohtoshi R."/>
            <person name="Moran D.A.P."/>
            <person name="Shinohara A."/>
            <person name="Yoshida Y."/>
            <person name="Fujiwara M."/>
            <person name="Mori M."/>
            <person name="Tomita M."/>
            <person name="Arakawa K."/>
        </authorList>
    </citation>
    <scope>NUCLEOTIDE SEQUENCE [LARGE SCALE GENOMIC DNA]</scope>
</reference>
<evidence type="ECO:0000313" key="1">
    <source>
        <dbReference type="EMBL" id="GBM54086.1"/>
    </source>
</evidence>